<evidence type="ECO:0000313" key="4">
    <source>
        <dbReference type="EMBL" id="MBP1889858.1"/>
    </source>
</evidence>
<keyword evidence="5" id="KW-1185">Reference proteome</keyword>
<name>A0ABS4F0S3_9CLOT</name>
<dbReference type="PANTHER" id="PTHR41328:SF3">
    <property type="entry name" value="PBSX PHAGE TERMINASE SMALL SUBUNIT"/>
    <property type="match status" value="1"/>
</dbReference>
<dbReference type="Pfam" id="PF10668">
    <property type="entry name" value="Phage_terminase"/>
    <property type="match status" value="1"/>
</dbReference>
<feature type="domain" description="PBSX phage terminase small subunit-like N-terminal" evidence="3">
    <location>
        <begin position="1"/>
        <end position="64"/>
    </location>
</feature>
<sequence>MARVRSPNRDKAFKIYKNSNGDIKLKDIAKELDVRDSQIRKWKSQDRWDDKLKAALPINKGNVTNKKKNKTNIKKESREPVAEEVKEVLENAELTDKQRLFCIYYIKYFNATKAYQKAYNSSYIVANSEGYKLLVNPCIKSEIEKLKKHKLNQVMLSEEDIFQRYIDIAFSDIGDYLSFKKVRKNRWTKNSDGEDIPVINLDTGEQDYFEYNVVELNDSKDLDTSILQEVSEGKDGVKIKLQDKIKALQWLGDHIGIATDKQRAEIEILKSRIIKDNSNKDNINSTAKLDSILNQLEDEDNE</sequence>
<evidence type="ECO:0000313" key="5">
    <source>
        <dbReference type="Proteomes" id="UP000783390"/>
    </source>
</evidence>
<dbReference type="PANTHER" id="PTHR41328">
    <property type="entry name" value="TERMINASE SMALL SUBUNIT-RELATED"/>
    <property type="match status" value="1"/>
</dbReference>
<proteinExistence type="predicted"/>
<dbReference type="InterPro" id="IPR038713">
    <property type="entry name" value="Terminase_Gp1_N_sf"/>
</dbReference>
<dbReference type="InterPro" id="IPR018925">
    <property type="entry name" value="XtmA-like_N"/>
</dbReference>
<evidence type="ECO:0000256" key="1">
    <source>
        <dbReference type="ARBA" id="ARBA00022612"/>
    </source>
</evidence>
<dbReference type="InterPro" id="IPR005335">
    <property type="entry name" value="Terminase_ssu"/>
</dbReference>
<dbReference type="InterPro" id="IPR052404">
    <property type="entry name" value="SPP1-like_terminase"/>
</dbReference>
<accession>A0ABS4F0S3</accession>
<dbReference type="Pfam" id="PF03592">
    <property type="entry name" value="Terminase_2"/>
    <property type="match status" value="1"/>
</dbReference>
<evidence type="ECO:0000259" key="3">
    <source>
        <dbReference type="Pfam" id="PF10668"/>
    </source>
</evidence>
<keyword evidence="2" id="KW-0231">Viral genome packaging</keyword>
<reference evidence="4 5" key="1">
    <citation type="submission" date="2021-03" db="EMBL/GenBank/DDBJ databases">
        <title>Genomic Encyclopedia of Type Strains, Phase IV (KMG-IV): sequencing the most valuable type-strain genomes for metagenomic binning, comparative biology and taxonomic classification.</title>
        <authorList>
            <person name="Goeker M."/>
        </authorList>
    </citation>
    <scope>NUCLEOTIDE SEQUENCE [LARGE SCALE GENOMIC DNA]</scope>
    <source>
        <strain evidence="4 5">DSM 3984</strain>
    </source>
</reference>
<gene>
    <name evidence="4" type="ORF">J2Z53_001441</name>
</gene>
<keyword evidence="1" id="KW-1188">Viral release from host cell</keyword>
<dbReference type="RefSeq" id="WP_209796746.1">
    <property type="nucleotide sequence ID" value="NZ_JAGGJZ010000003.1"/>
</dbReference>
<comment type="caution">
    <text evidence="4">The sequence shown here is derived from an EMBL/GenBank/DDBJ whole genome shotgun (WGS) entry which is preliminary data.</text>
</comment>
<organism evidence="4 5">
    <name type="scientific">Clostridium moniliforme</name>
    <dbReference type="NCBI Taxonomy" id="39489"/>
    <lineage>
        <taxon>Bacteria</taxon>
        <taxon>Bacillati</taxon>
        <taxon>Bacillota</taxon>
        <taxon>Clostridia</taxon>
        <taxon>Eubacteriales</taxon>
        <taxon>Clostridiaceae</taxon>
        <taxon>Clostridium</taxon>
    </lineage>
</organism>
<dbReference type="EMBL" id="JAGGJZ010000003">
    <property type="protein sequence ID" value="MBP1889858.1"/>
    <property type="molecule type" value="Genomic_DNA"/>
</dbReference>
<protein>
    <submittedName>
        <fullName evidence="4">Phage terminase small subunit</fullName>
    </submittedName>
</protein>
<dbReference type="Gene3D" id="1.10.10.1400">
    <property type="entry name" value="Terminase, small subunit, N-terminal DNA-binding domain, HTH motif"/>
    <property type="match status" value="1"/>
</dbReference>
<dbReference type="Proteomes" id="UP000783390">
    <property type="component" value="Unassembled WGS sequence"/>
</dbReference>
<evidence type="ECO:0000256" key="2">
    <source>
        <dbReference type="ARBA" id="ARBA00023219"/>
    </source>
</evidence>